<gene>
    <name evidence="1" type="ORF">OXX778_LOCUS13066</name>
</gene>
<accession>A0A814BY00</accession>
<sequence>MQRVLLIDQISPRIIYADTEMEISNEKEKFYNDLKDFLLSLPHHTTKMLAGDFNARIGEDKHEVFPNIVGKHCYHAATNDNCQRMIDLCKIARLRPLHSFFPNRKSRLATYRDPKGNLFQIDHIMISKKWWKSIIDCRTYNSMNISSDHLVVCAKFKLCLRKSKKTSNDRCKFNNEKLMDVKIKESFNMEL</sequence>
<dbReference type="OrthoDB" id="410381at2759"/>
<dbReference type="SUPFAM" id="SSF56219">
    <property type="entry name" value="DNase I-like"/>
    <property type="match status" value="1"/>
</dbReference>
<proteinExistence type="predicted"/>
<dbReference type="EMBL" id="CAJNOC010002454">
    <property type="protein sequence ID" value="CAF0934048.1"/>
    <property type="molecule type" value="Genomic_DNA"/>
</dbReference>
<dbReference type="Gene3D" id="3.60.10.10">
    <property type="entry name" value="Endonuclease/exonuclease/phosphatase"/>
    <property type="match status" value="1"/>
</dbReference>
<dbReference type="InterPro" id="IPR036691">
    <property type="entry name" value="Endo/exonu/phosph_ase_sf"/>
</dbReference>
<keyword evidence="2" id="KW-1185">Reference proteome</keyword>
<evidence type="ECO:0000313" key="1">
    <source>
        <dbReference type="EMBL" id="CAF0934048.1"/>
    </source>
</evidence>
<organism evidence="1 2">
    <name type="scientific">Brachionus calyciflorus</name>
    <dbReference type="NCBI Taxonomy" id="104777"/>
    <lineage>
        <taxon>Eukaryota</taxon>
        <taxon>Metazoa</taxon>
        <taxon>Spiralia</taxon>
        <taxon>Gnathifera</taxon>
        <taxon>Rotifera</taxon>
        <taxon>Eurotatoria</taxon>
        <taxon>Monogononta</taxon>
        <taxon>Pseudotrocha</taxon>
        <taxon>Ploima</taxon>
        <taxon>Brachionidae</taxon>
        <taxon>Brachionus</taxon>
    </lineage>
</organism>
<protein>
    <recommendedName>
        <fullName evidence="3">Craniofacial development protein 2-like</fullName>
    </recommendedName>
</protein>
<name>A0A814BY00_9BILA</name>
<evidence type="ECO:0008006" key="3">
    <source>
        <dbReference type="Google" id="ProtNLM"/>
    </source>
</evidence>
<dbReference type="Proteomes" id="UP000663879">
    <property type="component" value="Unassembled WGS sequence"/>
</dbReference>
<comment type="caution">
    <text evidence="1">The sequence shown here is derived from an EMBL/GenBank/DDBJ whole genome shotgun (WGS) entry which is preliminary data.</text>
</comment>
<dbReference type="AlphaFoldDB" id="A0A814BY00"/>
<reference evidence="1" key="1">
    <citation type="submission" date="2021-02" db="EMBL/GenBank/DDBJ databases">
        <authorList>
            <person name="Nowell W R."/>
        </authorList>
    </citation>
    <scope>NUCLEOTIDE SEQUENCE</scope>
    <source>
        <strain evidence="1">Ploen Becks lab</strain>
    </source>
</reference>
<evidence type="ECO:0000313" key="2">
    <source>
        <dbReference type="Proteomes" id="UP000663879"/>
    </source>
</evidence>